<comment type="caution">
    <text evidence="2">The sequence shown here is derived from an EMBL/GenBank/DDBJ whole genome shotgun (WGS) entry which is preliminary data.</text>
</comment>
<reference evidence="2 3" key="1">
    <citation type="submission" date="2019-03" db="EMBL/GenBank/DDBJ databases">
        <title>Flavobacterium TSA-D2 sp. nov., isolated from arctic soil.</title>
        <authorList>
            <person name="Chaudhary D.K."/>
        </authorList>
    </citation>
    <scope>NUCLEOTIDE SEQUENCE [LARGE SCALE GENOMIC DNA]</scope>
    <source>
        <strain evidence="2 3">TSA-D2</strain>
    </source>
</reference>
<dbReference type="RefSeq" id="WP_132111565.1">
    <property type="nucleotide sequence ID" value="NZ_SMFO01000008.1"/>
</dbReference>
<gene>
    <name evidence="2" type="ORF">E0F98_11440</name>
</gene>
<name>A0A4R5CZA2_9FLAO</name>
<protein>
    <submittedName>
        <fullName evidence="2">Uncharacterized protein</fullName>
    </submittedName>
</protein>
<dbReference type="EMBL" id="SMFO01000008">
    <property type="protein sequence ID" value="TDE03203.1"/>
    <property type="molecule type" value="Genomic_DNA"/>
</dbReference>
<feature type="region of interest" description="Disordered" evidence="1">
    <location>
        <begin position="1"/>
        <end position="34"/>
    </location>
</feature>
<keyword evidence="3" id="KW-1185">Reference proteome</keyword>
<evidence type="ECO:0000256" key="1">
    <source>
        <dbReference type="SAM" id="MobiDB-lite"/>
    </source>
</evidence>
<feature type="region of interest" description="Disordered" evidence="1">
    <location>
        <begin position="62"/>
        <end position="125"/>
    </location>
</feature>
<evidence type="ECO:0000313" key="3">
    <source>
        <dbReference type="Proteomes" id="UP000294597"/>
    </source>
</evidence>
<feature type="compositionally biased region" description="Basic and acidic residues" evidence="1">
    <location>
        <begin position="111"/>
        <end position="125"/>
    </location>
</feature>
<feature type="compositionally biased region" description="Basic and acidic residues" evidence="1">
    <location>
        <begin position="1"/>
        <end position="16"/>
    </location>
</feature>
<dbReference type="AlphaFoldDB" id="A0A4R5CZA2"/>
<proteinExistence type="predicted"/>
<accession>A0A4R5CZA2</accession>
<organism evidence="2 3">
    <name type="scientific">Flavobacterium hiemivividum</name>
    <dbReference type="NCBI Taxonomy" id="2541734"/>
    <lineage>
        <taxon>Bacteria</taxon>
        <taxon>Pseudomonadati</taxon>
        <taxon>Bacteroidota</taxon>
        <taxon>Flavobacteriia</taxon>
        <taxon>Flavobacteriales</taxon>
        <taxon>Flavobacteriaceae</taxon>
        <taxon>Flavobacterium</taxon>
    </lineage>
</organism>
<feature type="compositionally biased region" description="Basic and acidic residues" evidence="1">
    <location>
        <begin position="87"/>
        <end position="98"/>
    </location>
</feature>
<dbReference type="Proteomes" id="UP000294597">
    <property type="component" value="Unassembled WGS sequence"/>
</dbReference>
<sequence length="125" mass="14104">MENKDQNSKNEFDRQSTNEGFSGKYVSDKDKTQDSILTNEIEIDAEGNKTIVQRARNVDGSVAHIPGEERSWNENESMSRGVITEGEAMKTVENKDLNSDITANRYPASHPDNHKDRGNMKSEDE</sequence>
<evidence type="ECO:0000313" key="2">
    <source>
        <dbReference type="EMBL" id="TDE03203.1"/>
    </source>
</evidence>